<name>A0A427B9U5_ENSVE</name>
<feature type="region of interest" description="Disordered" evidence="1">
    <location>
        <begin position="16"/>
        <end position="96"/>
    </location>
</feature>
<evidence type="ECO:0000256" key="1">
    <source>
        <dbReference type="SAM" id="MobiDB-lite"/>
    </source>
</evidence>
<reference evidence="2 3" key="1">
    <citation type="journal article" date="2014" name="Agronomy (Basel)">
        <title>A Draft Genome Sequence for Ensete ventricosum, the Drought-Tolerant Tree Against Hunger.</title>
        <authorList>
            <person name="Harrison J."/>
            <person name="Moore K.A."/>
            <person name="Paszkiewicz K."/>
            <person name="Jones T."/>
            <person name="Grant M."/>
            <person name="Ambacheew D."/>
            <person name="Muzemil S."/>
            <person name="Studholme D.J."/>
        </authorList>
    </citation>
    <scope>NUCLEOTIDE SEQUENCE [LARGE SCALE GENOMIC DNA]</scope>
</reference>
<gene>
    <name evidence="2" type="ORF">B296_00000112</name>
</gene>
<feature type="compositionally biased region" description="Basic and acidic residues" evidence="1">
    <location>
        <begin position="76"/>
        <end position="93"/>
    </location>
</feature>
<organism evidence="2 3">
    <name type="scientific">Ensete ventricosum</name>
    <name type="common">Abyssinian banana</name>
    <name type="synonym">Musa ensete</name>
    <dbReference type="NCBI Taxonomy" id="4639"/>
    <lineage>
        <taxon>Eukaryota</taxon>
        <taxon>Viridiplantae</taxon>
        <taxon>Streptophyta</taxon>
        <taxon>Embryophyta</taxon>
        <taxon>Tracheophyta</taxon>
        <taxon>Spermatophyta</taxon>
        <taxon>Magnoliopsida</taxon>
        <taxon>Liliopsida</taxon>
        <taxon>Zingiberales</taxon>
        <taxon>Musaceae</taxon>
        <taxon>Ensete</taxon>
    </lineage>
</organism>
<proteinExistence type="predicted"/>
<dbReference type="EMBL" id="AMZH03000152">
    <property type="protein sequence ID" value="RRT85228.1"/>
    <property type="molecule type" value="Genomic_DNA"/>
</dbReference>
<sequence>MGPIGELKFPYIATLQGTHERRRLGPGRWSGGAQSTLDHNESHRSPTNLSIREVESGVPLPDSDLRAGHNRLGGGNDRRPCLGRPTSDRDSASSRKAYARAVVEKRLKEKDEPEIAFEVGEIEYPDHDDALVVSINIVNARVKRVIIDTRSLGDVLYSDII</sequence>
<accession>A0A427B9U5</accession>
<protein>
    <submittedName>
        <fullName evidence="2">Uncharacterized protein</fullName>
    </submittedName>
</protein>
<dbReference type="AlphaFoldDB" id="A0A427B9U5"/>
<evidence type="ECO:0000313" key="2">
    <source>
        <dbReference type="EMBL" id="RRT85228.1"/>
    </source>
</evidence>
<comment type="caution">
    <text evidence="2">The sequence shown here is derived from an EMBL/GenBank/DDBJ whole genome shotgun (WGS) entry which is preliminary data.</text>
</comment>
<dbReference type="Proteomes" id="UP000287651">
    <property type="component" value="Unassembled WGS sequence"/>
</dbReference>
<evidence type="ECO:0000313" key="3">
    <source>
        <dbReference type="Proteomes" id="UP000287651"/>
    </source>
</evidence>